<dbReference type="InterPro" id="IPR011051">
    <property type="entry name" value="RmlC_Cupin_sf"/>
</dbReference>
<dbReference type="Proteomes" id="UP001589692">
    <property type="component" value="Unassembled WGS sequence"/>
</dbReference>
<evidence type="ECO:0000313" key="1">
    <source>
        <dbReference type="EMBL" id="MFB9947973.1"/>
    </source>
</evidence>
<proteinExistence type="predicted"/>
<dbReference type="InterPro" id="IPR014710">
    <property type="entry name" value="RmlC-like_jellyroll"/>
</dbReference>
<organism evidence="1 2">
    <name type="scientific">Rhizobium puerariae</name>
    <dbReference type="NCBI Taxonomy" id="1585791"/>
    <lineage>
        <taxon>Bacteria</taxon>
        <taxon>Pseudomonadati</taxon>
        <taxon>Pseudomonadota</taxon>
        <taxon>Alphaproteobacteria</taxon>
        <taxon>Hyphomicrobiales</taxon>
        <taxon>Rhizobiaceae</taxon>
        <taxon>Rhizobium/Agrobacterium group</taxon>
        <taxon>Rhizobium</taxon>
    </lineage>
</organism>
<sequence length="93" mass="10113">MPDGCQVSQTGFARQPFHTEGRDLIVDMVRMAGESREPAGPEEVVAVLEGTARIDCGDESFQLPAGSGLLIAAGLPRRWDIEGEALVYRVRTR</sequence>
<dbReference type="Gene3D" id="2.60.120.10">
    <property type="entry name" value="Jelly Rolls"/>
    <property type="match status" value="1"/>
</dbReference>
<dbReference type="SUPFAM" id="SSF51182">
    <property type="entry name" value="RmlC-like cupins"/>
    <property type="match status" value="1"/>
</dbReference>
<gene>
    <name evidence="1" type="ORF">ACFFP0_03885</name>
</gene>
<accession>A0ABV6ABH9</accession>
<dbReference type="EMBL" id="JBHMAA010000006">
    <property type="protein sequence ID" value="MFB9947973.1"/>
    <property type="molecule type" value="Genomic_DNA"/>
</dbReference>
<protein>
    <submittedName>
        <fullName evidence="1">Cupin domain-containing protein</fullName>
    </submittedName>
</protein>
<keyword evidence="2" id="KW-1185">Reference proteome</keyword>
<dbReference type="RefSeq" id="WP_377256504.1">
    <property type="nucleotide sequence ID" value="NZ_JBHMAA010000006.1"/>
</dbReference>
<name>A0ABV6ABH9_9HYPH</name>
<evidence type="ECO:0000313" key="2">
    <source>
        <dbReference type="Proteomes" id="UP001589692"/>
    </source>
</evidence>
<reference evidence="1 2" key="1">
    <citation type="submission" date="2024-09" db="EMBL/GenBank/DDBJ databases">
        <authorList>
            <person name="Sun Q."/>
            <person name="Mori K."/>
        </authorList>
    </citation>
    <scope>NUCLEOTIDE SEQUENCE [LARGE SCALE GENOMIC DNA]</scope>
    <source>
        <strain evidence="1 2">TBRC 4938</strain>
    </source>
</reference>
<comment type="caution">
    <text evidence="1">The sequence shown here is derived from an EMBL/GenBank/DDBJ whole genome shotgun (WGS) entry which is preliminary data.</text>
</comment>